<dbReference type="Proteomes" id="UP000256488">
    <property type="component" value="Unassembled WGS sequence"/>
</dbReference>
<dbReference type="EMBL" id="NFZX01000068">
    <property type="protein sequence ID" value="RFA32331.1"/>
    <property type="molecule type" value="Genomic_DNA"/>
</dbReference>
<dbReference type="GO" id="GO:0030153">
    <property type="term" value="P:bacteriocin immunity"/>
    <property type="evidence" value="ECO:0007669"/>
    <property type="project" value="InterPro"/>
</dbReference>
<keyword evidence="1" id="KW-0812">Transmembrane</keyword>
<organism evidence="3 4">
    <name type="scientific">Virgibacillus dokdonensis</name>
    <dbReference type="NCBI Taxonomy" id="302167"/>
    <lineage>
        <taxon>Bacteria</taxon>
        <taxon>Bacillati</taxon>
        <taxon>Bacillota</taxon>
        <taxon>Bacilli</taxon>
        <taxon>Bacillales</taxon>
        <taxon>Bacillaceae</taxon>
        <taxon>Virgibacillus</taxon>
    </lineage>
</organism>
<gene>
    <name evidence="3" type="ORF">CAI16_18330</name>
</gene>
<evidence type="ECO:0000313" key="3">
    <source>
        <dbReference type="EMBL" id="RFA32331.1"/>
    </source>
</evidence>
<evidence type="ECO:0000256" key="1">
    <source>
        <dbReference type="SAM" id="Phobius"/>
    </source>
</evidence>
<feature type="domain" description="Uncharacterized protein YyaB-like PH" evidence="2">
    <location>
        <begin position="55"/>
        <end position="127"/>
    </location>
</feature>
<evidence type="ECO:0000259" key="2">
    <source>
        <dbReference type="Pfam" id="PF06713"/>
    </source>
</evidence>
<feature type="transmembrane region" description="Helical" evidence="1">
    <location>
        <begin position="9"/>
        <end position="27"/>
    </location>
</feature>
<dbReference type="RefSeq" id="WP_116279546.1">
    <property type="nucleotide sequence ID" value="NZ_NFZX01000068.1"/>
</dbReference>
<feature type="transmembrane region" description="Helical" evidence="1">
    <location>
        <begin position="33"/>
        <end position="53"/>
    </location>
</feature>
<accession>A0A3E0WJL4</accession>
<protein>
    <recommendedName>
        <fullName evidence="2">Uncharacterized protein YyaB-like PH domain-containing protein</fullName>
    </recommendedName>
</protein>
<reference evidence="3 4" key="1">
    <citation type="submission" date="2017-05" db="EMBL/GenBank/DDBJ databases">
        <title>Virgibacillus sp. AK90 isolated from a saltern of Kakinada, India.</title>
        <authorList>
            <person name="Gupta V."/>
            <person name="Sidhu C."/>
            <person name="Korpole S."/>
            <person name="Pinnaka A.K."/>
        </authorList>
    </citation>
    <scope>NUCLEOTIDE SEQUENCE [LARGE SCALE GENOMIC DNA]</scope>
    <source>
        <strain evidence="3 4">AK90</strain>
    </source>
</reference>
<sequence>MVFKSKTDVWMAIPIWALIVMFCRMLYVAIVQVSIIGMILALIVICFIGAIWFHTRYIIKHELLIIRCGWMKQTINIKDIRSIRKTTNPFVAPSLSIRRIEISYNQYKTVQISPKEESAFIKQLKEIHLNIEYRK</sequence>
<dbReference type="AlphaFoldDB" id="A0A3E0WJL4"/>
<keyword evidence="1" id="KW-0472">Membrane</keyword>
<comment type="caution">
    <text evidence="3">The sequence shown here is derived from an EMBL/GenBank/DDBJ whole genome shotgun (WGS) entry which is preliminary data.</text>
</comment>
<name>A0A3E0WJL4_9BACI</name>
<evidence type="ECO:0000313" key="4">
    <source>
        <dbReference type="Proteomes" id="UP000256488"/>
    </source>
</evidence>
<dbReference type="InterPro" id="IPR009589">
    <property type="entry name" value="PH_YyaB-like"/>
</dbReference>
<keyword evidence="1" id="KW-1133">Transmembrane helix</keyword>
<dbReference type="Pfam" id="PF06713">
    <property type="entry name" value="bPH_4"/>
    <property type="match status" value="1"/>
</dbReference>
<proteinExistence type="predicted"/>